<dbReference type="Proteomes" id="UP000568664">
    <property type="component" value="Unassembled WGS sequence"/>
</dbReference>
<feature type="transmembrane region" description="Helical" evidence="6">
    <location>
        <begin position="38"/>
        <end position="64"/>
    </location>
</feature>
<feature type="coiled-coil region" evidence="5">
    <location>
        <begin position="78"/>
        <end position="119"/>
    </location>
</feature>
<dbReference type="PANTHER" id="PTHR30329">
    <property type="entry name" value="STATOR ELEMENT OF FLAGELLAR MOTOR COMPLEX"/>
    <property type="match status" value="1"/>
</dbReference>
<dbReference type="InterPro" id="IPR022511">
    <property type="entry name" value="PdsO"/>
</dbReference>
<dbReference type="PROSITE" id="PS51123">
    <property type="entry name" value="OMPA_2"/>
    <property type="match status" value="1"/>
</dbReference>
<feature type="chain" id="PRO_5030770872" evidence="7">
    <location>
        <begin position="23"/>
        <end position="245"/>
    </location>
</feature>
<dbReference type="Pfam" id="PF00691">
    <property type="entry name" value="OmpA"/>
    <property type="match status" value="1"/>
</dbReference>
<keyword evidence="7" id="KW-0732">Signal</keyword>
<comment type="caution">
    <text evidence="9">The sequence shown here is derived from an EMBL/GenBank/DDBJ whole genome shotgun (WGS) entry which is preliminary data.</text>
</comment>
<dbReference type="PANTHER" id="PTHR30329:SF21">
    <property type="entry name" value="LIPOPROTEIN YIAD-RELATED"/>
    <property type="match status" value="1"/>
</dbReference>
<dbReference type="RefSeq" id="WP_169075753.1">
    <property type="nucleotide sequence ID" value="NZ_JABBXH010000004.1"/>
</dbReference>
<evidence type="ECO:0000256" key="7">
    <source>
        <dbReference type="SAM" id="SignalP"/>
    </source>
</evidence>
<proteinExistence type="predicted"/>
<comment type="subcellular location">
    <subcellularLocation>
        <location evidence="1">Cell outer membrane</location>
    </subcellularLocation>
</comment>
<dbReference type="PRINTS" id="PR01021">
    <property type="entry name" value="OMPADOMAIN"/>
</dbReference>
<keyword evidence="10" id="KW-1185">Reference proteome</keyword>
<dbReference type="InterPro" id="IPR036737">
    <property type="entry name" value="OmpA-like_sf"/>
</dbReference>
<evidence type="ECO:0000313" key="10">
    <source>
        <dbReference type="Proteomes" id="UP000568664"/>
    </source>
</evidence>
<dbReference type="CDD" id="cd07185">
    <property type="entry name" value="OmpA_C-like"/>
    <property type="match status" value="1"/>
</dbReference>
<dbReference type="AlphaFoldDB" id="A0A7Y0Q7H8"/>
<dbReference type="InterPro" id="IPR006664">
    <property type="entry name" value="OMP_bac"/>
</dbReference>
<keyword evidence="6" id="KW-0812">Transmembrane</keyword>
<evidence type="ECO:0000313" key="9">
    <source>
        <dbReference type="EMBL" id="NMP32418.1"/>
    </source>
</evidence>
<reference evidence="9 10" key="1">
    <citation type="submission" date="2020-04" db="EMBL/GenBank/DDBJ databases">
        <title>Thalassotalea sp. M1531, isolated from the surface of marine red alga.</title>
        <authorList>
            <person name="Pang L."/>
            <person name="Lu D.-C."/>
        </authorList>
    </citation>
    <scope>NUCLEOTIDE SEQUENCE [LARGE SCALE GENOMIC DNA]</scope>
    <source>
        <strain evidence="9 10">M1531</strain>
    </source>
</reference>
<evidence type="ECO:0000256" key="1">
    <source>
        <dbReference type="ARBA" id="ARBA00004442"/>
    </source>
</evidence>
<dbReference type="GO" id="GO:0009279">
    <property type="term" value="C:cell outer membrane"/>
    <property type="evidence" value="ECO:0007669"/>
    <property type="project" value="UniProtKB-SubCell"/>
</dbReference>
<keyword evidence="3" id="KW-0998">Cell outer membrane</keyword>
<dbReference type="Gene3D" id="3.30.1330.60">
    <property type="entry name" value="OmpA-like domain"/>
    <property type="match status" value="1"/>
</dbReference>
<sequence length="245" mass="26921">MKKLLLTSIIASSIILTPLTHANDKQGLSDQHEEEISFGAGAIIGGILGGPAGAMITGLASTFIMKNVNNEEKLVALIDEKDQQEASFQTQIAQLNKQMRNAEHQYQQELLDLENVQQKAGALQASNLMMSLQFKTGSSQVPEYYQEQVQALANILNHETNLTIDLSGYTDLLGDSELNQKLSQARANSVKEQLVAFGVDEARISTFAFGDKKPVVANAQNQSSYYDRRVMISVKQPSEQVAKNY</sequence>
<keyword evidence="6" id="KW-1133">Transmembrane helix</keyword>
<evidence type="ECO:0000256" key="5">
    <source>
        <dbReference type="SAM" id="Coils"/>
    </source>
</evidence>
<accession>A0A7Y0Q7H8</accession>
<name>A0A7Y0Q7H8_9GAMM</name>
<organism evidence="9 10">
    <name type="scientific">Thalassotalea algicola</name>
    <dbReference type="NCBI Taxonomy" id="2716224"/>
    <lineage>
        <taxon>Bacteria</taxon>
        <taxon>Pseudomonadati</taxon>
        <taxon>Pseudomonadota</taxon>
        <taxon>Gammaproteobacteria</taxon>
        <taxon>Alteromonadales</taxon>
        <taxon>Colwelliaceae</taxon>
        <taxon>Thalassotalea</taxon>
    </lineage>
</organism>
<evidence type="ECO:0000256" key="3">
    <source>
        <dbReference type="ARBA" id="ARBA00023237"/>
    </source>
</evidence>
<protein>
    <submittedName>
        <fullName evidence="9">Sortase-associated OmpA-like protein PdsO</fullName>
    </submittedName>
</protein>
<feature type="domain" description="OmpA-like" evidence="8">
    <location>
        <begin position="121"/>
        <end position="238"/>
    </location>
</feature>
<keyword evidence="5" id="KW-0175">Coiled coil</keyword>
<dbReference type="InterPro" id="IPR006665">
    <property type="entry name" value="OmpA-like"/>
</dbReference>
<evidence type="ECO:0000256" key="2">
    <source>
        <dbReference type="ARBA" id="ARBA00023136"/>
    </source>
</evidence>
<dbReference type="NCBIfam" id="TIGR03789">
    <property type="entry name" value="pdsO"/>
    <property type="match status" value="1"/>
</dbReference>
<dbReference type="SUPFAM" id="SSF103088">
    <property type="entry name" value="OmpA-like"/>
    <property type="match status" value="1"/>
</dbReference>
<dbReference type="EMBL" id="JABBXH010000004">
    <property type="protein sequence ID" value="NMP32418.1"/>
    <property type="molecule type" value="Genomic_DNA"/>
</dbReference>
<keyword evidence="2 4" id="KW-0472">Membrane</keyword>
<dbReference type="InterPro" id="IPR050330">
    <property type="entry name" value="Bact_OuterMem_StrucFunc"/>
</dbReference>
<evidence type="ECO:0000256" key="6">
    <source>
        <dbReference type="SAM" id="Phobius"/>
    </source>
</evidence>
<gene>
    <name evidence="9" type="primary">pdsO</name>
    <name evidence="9" type="ORF">HII17_12675</name>
</gene>
<feature type="signal peptide" evidence="7">
    <location>
        <begin position="1"/>
        <end position="22"/>
    </location>
</feature>
<evidence type="ECO:0000256" key="4">
    <source>
        <dbReference type="PROSITE-ProRule" id="PRU00473"/>
    </source>
</evidence>
<evidence type="ECO:0000259" key="8">
    <source>
        <dbReference type="PROSITE" id="PS51123"/>
    </source>
</evidence>